<reference evidence="2" key="1">
    <citation type="submission" date="2018-09" db="EMBL/GenBank/DDBJ databases">
        <title>Murine metabolic-syndrome-specific gut microbial biobank.</title>
        <authorList>
            <person name="Liu C."/>
        </authorList>
    </citation>
    <scope>NUCLEOTIDE SEQUENCE</scope>
    <source>
        <strain evidence="2">D42-62</strain>
    </source>
</reference>
<keyword evidence="3" id="KW-1185">Reference proteome</keyword>
<dbReference type="InterPro" id="IPR030949">
    <property type="entry name" value="ECF_S_folate_fam"/>
</dbReference>
<evidence type="ECO:0000313" key="3">
    <source>
        <dbReference type="Proteomes" id="UP001154420"/>
    </source>
</evidence>
<dbReference type="NCBIfam" id="TIGR04518">
    <property type="entry name" value="ECF_S_folT_fam"/>
    <property type="match status" value="1"/>
</dbReference>
<dbReference type="AlphaFoldDB" id="A0A9X5BEI1"/>
<keyword evidence="1" id="KW-1133">Transmembrane helix</keyword>
<dbReference type="EMBL" id="QZDT01000007">
    <property type="protein sequence ID" value="NBJ92346.1"/>
    <property type="molecule type" value="Genomic_DNA"/>
</dbReference>
<name>A0A9X5BEI1_9FIRM</name>
<proteinExistence type="predicted"/>
<feature type="transmembrane region" description="Helical" evidence="1">
    <location>
        <begin position="117"/>
        <end position="138"/>
    </location>
</feature>
<dbReference type="GO" id="GO:0022857">
    <property type="term" value="F:transmembrane transporter activity"/>
    <property type="evidence" value="ECO:0007669"/>
    <property type="project" value="InterPro"/>
</dbReference>
<feature type="transmembrane region" description="Helical" evidence="1">
    <location>
        <begin position="158"/>
        <end position="182"/>
    </location>
</feature>
<evidence type="ECO:0000313" key="2">
    <source>
        <dbReference type="EMBL" id="NBJ92346.1"/>
    </source>
</evidence>
<protein>
    <submittedName>
        <fullName evidence="2">Folate family ECF transporter S component</fullName>
    </submittedName>
</protein>
<gene>
    <name evidence="2" type="ORF">D5281_06980</name>
</gene>
<organism evidence="2 3">
    <name type="scientific">Parablautia muri</name>
    <dbReference type="NCBI Taxonomy" id="2320879"/>
    <lineage>
        <taxon>Bacteria</taxon>
        <taxon>Bacillati</taxon>
        <taxon>Bacillota</taxon>
        <taxon>Clostridia</taxon>
        <taxon>Lachnospirales</taxon>
        <taxon>Lachnospiraceae</taxon>
        <taxon>Parablautia</taxon>
    </lineage>
</organism>
<comment type="caution">
    <text evidence="2">The sequence shown here is derived from an EMBL/GenBank/DDBJ whole genome shotgun (WGS) entry which is preliminary data.</text>
</comment>
<evidence type="ECO:0000256" key="1">
    <source>
        <dbReference type="SAM" id="Phobius"/>
    </source>
</evidence>
<sequence length="187" mass="20697">MQKLATLFTQSYQEIKQLRTVTICGLMAAIAIALSAFTSIEIGNYIKIGFSGIPNRIVDCLFGPVVGGCFGGALDIIKYLVKPTGVFFPGFTFDAILAGLIFGSFMYKKPLSLPRILIAKLTVVLVCNIFFNTLWISLLYGKAFMALLPARLLKNAVMWPIDSLILFMVIQMLHASGIFKIIRHERP</sequence>
<dbReference type="InterPro" id="IPR024529">
    <property type="entry name" value="ECF_trnsprt_substrate-spec"/>
</dbReference>
<feature type="transmembrane region" description="Helical" evidence="1">
    <location>
        <begin position="87"/>
        <end position="105"/>
    </location>
</feature>
<keyword evidence="1" id="KW-0472">Membrane</keyword>
<dbReference type="Gene3D" id="1.10.1760.20">
    <property type="match status" value="1"/>
</dbReference>
<dbReference type="OrthoDB" id="4624at2"/>
<dbReference type="RefSeq" id="WP_160559443.1">
    <property type="nucleotide sequence ID" value="NZ_QZDT01000007.1"/>
</dbReference>
<dbReference type="Pfam" id="PF12822">
    <property type="entry name" value="ECF_trnsprt"/>
    <property type="match status" value="1"/>
</dbReference>
<accession>A0A9X5BEI1</accession>
<dbReference type="Proteomes" id="UP001154420">
    <property type="component" value="Unassembled WGS sequence"/>
</dbReference>
<feature type="transmembrane region" description="Helical" evidence="1">
    <location>
        <begin position="20"/>
        <end position="40"/>
    </location>
</feature>
<keyword evidence="1" id="KW-0812">Transmembrane</keyword>